<accession>A0A4Y7SJN1</accession>
<feature type="domain" description="DUF7137" evidence="2">
    <location>
        <begin position="19"/>
        <end position="155"/>
    </location>
</feature>
<comment type="caution">
    <text evidence="3">The sequence shown here is derived from an EMBL/GenBank/DDBJ whole genome shotgun (WGS) entry which is preliminary data.</text>
</comment>
<reference evidence="3 4" key="1">
    <citation type="journal article" date="2019" name="Nat. Ecol. Evol.">
        <title>Megaphylogeny resolves global patterns of mushroom evolution.</title>
        <authorList>
            <person name="Varga T."/>
            <person name="Krizsan K."/>
            <person name="Foldi C."/>
            <person name="Dima B."/>
            <person name="Sanchez-Garcia M."/>
            <person name="Sanchez-Ramirez S."/>
            <person name="Szollosi G.J."/>
            <person name="Szarkandi J.G."/>
            <person name="Papp V."/>
            <person name="Albert L."/>
            <person name="Andreopoulos W."/>
            <person name="Angelini C."/>
            <person name="Antonin V."/>
            <person name="Barry K.W."/>
            <person name="Bougher N.L."/>
            <person name="Buchanan P."/>
            <person name="Buyck B."/>
            <person name="Bense V."/>
            <person name="Catcheside P."/>
            <person name="Chovatia M."/>
            <person name="Cooper J."/>
            <person name="Damon W."/>
            <person name="Desjardin D."/>
            <person name="Finy P."/>
            <person name="Geml J."/>
            <person name="Haridas S."/>
            <person name="Hughes K."/>
            <person name="Justo A."/>
            <person name="Karasinski D."/>
            <person name="Kautmanova I."/>
            <person name="Kiss B."/>
            <person name="Kocsube S."/>
            <person name="Kotiranta H."/>
            <person name="LaButti K.M."/>
            <person name="Lechner B.E."/>
            <person name="Liimatainen K."/>
            <person name="Lipzen A."/>
            <person name="Lukacs Z."/>
            <person name="Mihaltcheva S."/>
            <person name="Morgado L.N."/>
            <person name="Niskanen T."/>
            <person name="Noordeloos M.E."/>
            <person name="Ohm R.A."/>
            <person name="Ortiz-Santana B."/>
            <person name="Ovrebo C."/>
            <person name="Racz N."/>
            <person name="Riley R."/>
            <person name="Savchenko A."/>
            <person name="Shiryaev A."/>
            <person name="Soop K."/>
            <person name="Spirin V."/>
            <person name="Szebenyi C."/>
            <person name="Tomsovsky M."/>
            <person name="Tulloss R.E."/>
            <person name="Uehling J."/>
            <person name="Grigoriev I.V."/>
            <person name="Vagvolgyi C."/>
            <person name="Papp T."/>
            <person name="Martin F.M."/>
            <person name="Miettinen O."/>
            <person name="Hibbett D.S."/>
            <person name="Nagy L.G."/>
        </authorList>
    </citation>
    <scope>NUCLEOTIDE SEQUENCE [LARGE SCALE GENOMIC DNA]</scope>
    <source>
        <strain evidence="3 4">FP101781</strain>
    </source>
</reference>
<organism evidence="3 4">
    <name type="scientific">Coprinellus micaceus</name>
    <name type="common">Glistening ink-cap mushroom</name>
    <name type="synonym">Coprinus micaceus</name>
    <dbReference type="NCBI Taxonomy" id="71717"/>
    <lineage>
        <taxon>Eukaryota</taxon>
        <taxon>Fungi</taxon>
        <taxon>Dikarya</taxon>
        <taxon>Basidiomycota</taxon>
        <taxon>Agaricomycotina</taxon>
        <taxon>Agaricomycetes</taxon>
        <taxon>Agaricomycetidae</taxon>
        <taxon>Agaricales</taxon>
        <taxon>Agaricineae</taxon>
        <taxon>Psathyrellaceae</taxon>
        <taxon>Coprinellus</taxon>
    </lineage>
</organism>
<dbReference type="Proteomes" id="UP000298030">
    <property type="component" value="Unassembled WGS sequence"/>
</dbReference>
<dbReference type="PANTHER" id="PTHR42028:SF1">
    <property type="entry name" value="YALI0E30657P"/>
    <property type="match status" value="1"/>
</dbReference>
<dbReference type="AlphaFoldDB" id="A0A4Y7SJN1"/>
<keyword evidence="1" id="KW-0472">Membrane</keyword>
<keyword evidence="4" id="KW-1185">Reference proteome</keyword>
<dbReference type="STRING" id="71717.A0A4Y7SJN1"/>
<evidence type="ECO:0000313" key="4">
    <source>
        <dbReference type="Proteomes" id="UP000298030"/>
    </source>
</evidence>
<evidence type="ECO:0000259" key="2">
    <source>
        <dbReference type="Pfam" id="PF23585"/>
    </source>
</evidence>
<gene>
    <name evidence="3" type="ORF">FA13DRAFT_1566050</name>
</gene>
<name>A0A4Y7SJN1_COPMI</name>
<sequence>NDDDDQSSSTTQLIIPASAPAGEIIFTKPLPTVTSYYKIAQDNLITFGWNFSYVLATPTHLTVSAACSGGNTYPVGPTDGVIDGTATEVVWDIYSYQVNNRGTPLPQAVCNLMICDERGYGAARRGGYLSPNQNLQFALYTPQAYTPLASGWTCTVCNSASSMVTHPAAISLLVTLLICLLSGFHLIR</sequence>
<dbReference type="OrthoDB" id="2435509at2759"/>
<keyword evidence="1" id="KW-0812">Transmembrane</keyword>
<feature type="non-terminal residue" evidence="3">
    <location>
        <position position="188"/>
    </location>
</feature>
<evidence type="ECO:0000256" key="1">
    <source>
        <dbReference type="SAM" id="Phobius"/>
    </source>
</evidence>
<evidence type="ECO:0000313" key="3">
    <source>
        <dbReference type="EMBL" id="TEB21971.1"/>
    </source>
</evidence>
<keyword evidence="1" id="KW-1133">Transmembrane helix</keyword>
<feature type="non-terminal residue" evidence="3">
    <location>
        <position position="1"/>
    </location>
</feature>
<protein>
    <recommendedName>
        <fullName evidence="2">DUF7137 domain-containing protein</fullName>
    </recommendedName>
</protein>
<dbReference type="Pfam" id="PF23585">
    <property type="entry name" value="DUF7137"/>
    <property type="match status" value="1"/>
</dbReference>
<proteinExistence type="predicted"/>
<dbReference type="InterPro" id="IPR055561">
    <property type="entry name" value="DUF7137"/>
</dbReference>
<feature type="transmembrane region" description="Helical" evidence="1">
    <location>
        <begin position="168"/>
        <end position="187"/>
    </location>
</feature>
<dbReference type="EMBL" id="QPFP01000099">
    <property type="protein sequence ID" value="TEB21971.1"/>
    <property type="molecule type" value="Genomic_DNA"/>
</dbReference>
<dbReference type="PANTHER" id="PTHR42028">
    <property type="entry name" value="CHROMOSOME 1, WHOLE GENOME SHOTGUN SEQUENCE"/>
    <property type="match status" value="1"/>
</dbReference>